<organism evidence="2 3">
    <name type="scientific">Micavibrio aeruginosavorus</name>
    <dbReference type="NCBI Taxonomy" id="349221"/>
    <lineage>
        <taxon>Bacteria</taxon>
        <taxon>Pseudomonadati</taxon>
        <taxon>Bdellovibrionota</taxon>
        <taxon>Bdellovibrionia</taxon>
        <taxon>Bdellovibrionales</taxon>
        <taxon>Pseudobdellovibrionaceae</taxon>
        <taxon>Micavibrio</taxon>
    </lineage>
</organism>
<comment type="caution">
    <text evidence="2">The sequence shown here is derived from an EMBL/GenBank/DDBJ whole genome shotgun (WGS) entry which is preliminary data.</text>
</comment>
<proteinExistence type="predicted"/>
<dbReference type="Proteomes" id="UP000249739">
    <property type="component" value="Unassembled WGS sequence"/>
</dbReference>
<evidence type="ECO:0000313" key="3">
    <source>
        <dbReference type="Proteomes" id="UP000249739"/>
    </source>
</evidence>
<sequence>MSQDNKRPLKSYSEGFPVGYETPTKSNRTVFIKIIFLAVVIIVITLMMKACSERPSVHNISTTAQLNNVSVPDTKAAQATVPVGPSPEILKEFKNERVHVLKKMREALKLNYPFAAVALGERYAEVDDKEFQKLYREALQKQGVVREKMAAKIQVQDAMDDALASPRVRSFASVLCRSAVKEQLRSPSSADFPLLDGSLTAGPRLNTLNWNSYVDAQNAYGAEIRTKYICTLRFDGGDIEKLESWSVARLNIF</sequence>
<gene>
    <name evidence="2" type="ORF">DI586_08615</name>
</gene>
<keyword evidence="1" id="KW-0472">Membrane</keyword>
<dbReference type="AlphaFoldDB" id="A0A2W5FFW7"/>
<reference evidence="2 3" key="1">
    <citation type="submission" date="2017-08" db="EMBL/GenBank/DDBJ databases">
        <title>Infants hospitalized years apart are colonized by the same room-sourced microbial strains.</title>
        <authorList>
            <person name="Brooks B."/>
            <person name="Olm M.R."/>
            <person name="Firek B.A."/>
            <person name="Baker R."/>
            <person name="Thomas B.C."/>
            <person name="Morowitz M.J."/>
            <person name="Banfield J.F."/>
        </authorList>
    </citation>
    <scope>NUCLEOTIDE SEQUENCE [LARGE SCALE GENOMIC DNA]</scope>
    <source>
        <strain evidence="2">S2_006_000_R2_64</strain>
    </source>
</reference>
<evidence type="ECO:0000313" key="2">
    <source>
        <dbReference type="EMBL" id="PZP54861.1"/>
    </source>
</evidence>
<evidence type="ECO:0000256" key="1">
    <source>
        <dbReference type="SAM" id="Phobius"/>
    </source>
</evidence>
<name>A0A2W5FFW7_9BACT</name>
<accession>A0A2W5FFW7</accession>
<keyword evidence="1" id="KW-1133">Transmembrane helix</keyword>
<feature type="transmembrane region" description="Helical" evidence="1">
    <location>
        <begin position="30"/>
        <end position="48"/>
    </location>
</feature>
<protein>
    <submittedName>
        <fullName evidence="2">Uncharacterized protein</fullName>
    </submittedName>
</protein>
<dbReference type="EMBL" id="QFOT01000104">
    <property type="protein sequence ID" value="PZP54861.1"/>
    <property type="molecule type" value="Genomic_DNA"/>
</dbReference>
<keyword evidence="1" id="KW-0812">Transmembrane</keyword>